<feature type="domain" description="Endoribonuclease YicC-like N-terminal" evidence="6">
    <location>
        <begin position="2"/>
        <end position="158"/>
    </location>
</feature>
<organism evidence="8 9">
    <name type="scientific">Mogibacterium pumilum</name>
    <dbReference type="NCBI Taxonomy" id="86332"/>
    <lineage>
        <taxon>Bacteria</taxon>
        <taxon>Bacillati</taxon>
        <taxon>Bacillota</taxon>
        <taxon>Clostridia</taxon>
        <taxon>Peptostreptococcales</taxon>
        <taxon>Anaerovoracaceae</taxon>
        <taxon>Mogibacterium</taxon>
    </lineage>
</organism>
<dbReference type="NCBIfam" id="TIGR00255">
    <property type="entry name" value="YicC/YloC family endoribonuclease"/>
    <property type="match status" value="1"/>
</dbReference>
<dbReference type="GO" id="GO:0004521">
    <property type="term" value="F:RNA endonuclease activity"/>
    <property type="evidence" value="ECO:0007669"/>
    <property type="project" value="InterPro"/>
</dbReference>
<accession>A0A223AU17</accession>
<dbReference type="RefSeq" id="WP_094234681.1">
    <property type="nucleotide sequence ID" value="NZ_CP016199.1"/>
</dbReference>
<dbReference type="OrthoDB" id="9771229at2"/>
<dbReference type="InterPro" id="IPR013551">
    <property type="entry name" value="YicC-like_C"/>
</dbReference>
<name>A0A223AU17_9FIRM</name>
<evidence type="ECO:0000256" key="5">
    <source>
        <dbReference type="ARBA" id="ARBA00035648"/>
    </source>
</evidence>
<reference evidence="9" key="1">
    <citation type="submission" date="2016-05" db="EMBL/GenBank/DDBJ databases">
        <authorList>
            <person name="Holder M.E."/>
            <person name="Ajami N.J."/>
            <person name="Petrosino J.F."/>
        </authorList>
    </citation>
    <scope>NUCLEOTIDE SEQUENCE [LARGE SCALE GENOMIC DNA]</scope>
    <source>
        <strain evidence="9">ATCC 700696</strain>
    </source>
</reference>
<sequence length="296" mass="33640">MVKSMTGYGRGIYSDEQRSITVEVKAVNHRYCDITVKMPRKYSFAEEKIKAVAKEVLKRGKVEIGVSVDNFGKSETDVNLNLEAAKRYYDAFTELRQNFKLVGDGQVPLSLLAGMNDVLTTVPATEDEEEFMRELMAALKEALECISAMRAVEGEKLALDILKRADIIENTRKLITERAPKIEREYKERLQARITELLDGSVEIPEERLALEAAIFADKANITEEIVRLGSHIDQLRSFINSDEETVGKKIDFLVQEMNREANTIGSKSNDMDITSWMLELKAEIEKIREQVQNIE</sequence>
<evidence type="ECO:0000313" key="8">
    <source>
        <dbReference type="EMBL" id="ASS38444.1"/>
    </source>
</evidence>
<gene>
    <name evidence="8" type="ORF">AXF17_08600</name>
</gene>
<dbReference type="Proteomes" id="UP000214689">
    <property type="component" value="Chromosome"/>
</dbReference>
<evidence type="ECO:0000256" key="2">
    <source>
        <dbReference type="ARBA" id="ARBA00022722"/>
    </source>
</evidence>
<evidence type="ECO:0000256" key="3">
    <source>
        <dbReference type="ARBA" id="ARBA00022759"/>
    </source>
</evidence>
<comment type="similarity">
    <text evidence="5">Belongs to the YicC/YloC family.</text>
</comment>
<dbReference type="PANTHER" id="PTHR30636">
    <property type="entry name" value="UPF0701 PROTEIN YICC"/>
    <property type="match status" value="1"/>
</dbReference>
<dbReference type="InterPro" id="IPR013527">
    <property type="entry name" value="YicC-like_N"/>
</dbReference>
<dbReference type="PANTHER" id="PTHR30636:SF3">
    <property type="entry name" value="UPF0701 PROTEIN YICC"/>
    <property type="match status" value="1"/>
</dbReference>
<dbReference type="AlphaFoldDB" id="A0A223AU17"/>
<dbReference type="InterPro" id="IPR005229">
    <property type="entry name" value="YicC/YloC-like"/>
</dbReference>
<evidence type="ECO:0000259" key="7">
    <source>
        <dbReference type="Pfam" id="PF08340"/>
    </source>
</evidence>
<keyword evidence="2" id="KW-0540">Nuclease</keyword>
<evidence type="ECO:0000256" key="4">
    <source>
        <dbReference type="ARBA" id="ARBA00022801"/>
    </source>
</evidence>
<evidence type="ECO:0000256" key="1">
    <source>
        <dbReference type="ARBA" id="ARBA00001968"/>
    </source>
</evidence>
<keyword evidence="4" id="KW-0378">Hydrolase</keyword>
<feature type="domain" description="Endoribonuclease YicC-like C-terminal" evidence="7">
    <location>
        <begin position="175"/>
        <end position="296"/>
    </location>
</feature>
<proteinExistence type="inferred from homology"/>
<keyword evidence="9" id="KW-1185">Reference proteome</keyword>
<dbReference type="EMBL" id="CP016199">
    <property type="protein sequence ID" value="ASS38444.1"/>
    <property type="molecule type" value="Genomic_DNA"/>
</dbReference>
<comment type="cofactor">
    <cofactor evidence="1">
        <name>a divalent metal cation</name>
        <dbReference type="ChEBI" id="CHEBI:60240"/>
    </cofactor>
</comment>
<protein>
    <submittedName>
        <fullName evidence="8">YicC family protein</fullName>
    </submittedName>
</protein>
<dbReference type="Pfam" id="PF03755">
    <property type="entry name" value="YicC-like_N"/>
    <property type="match status" value="1"/>
</dbReference>
<dbReference type="Pfam" id="PF08340">
    <property type="entry name" value="YicC-like_C"/>
    <property type="match status" value="1"/>
</dbReference>
<keyword evidence="3" id="KW-0255">Endonuclease</keyword>
<evidence type="ECO:0000259" key="6">
    <source>
        <dbReference type="Pfam" id="PF03755"/>
    </source>
</evidence>
<dbReference type="GO" id="GO:0016787">
    <property type="term" value="F:hydrolase activity"/>
    <property type="evidence" value="ECO:0007669"/>
    <property type="project" value="UniProtKB-KW"/>
</dbReference>
<evidence type="ECO:0000313" key="9">
    <source>
        <dbReference type="Proteomes" id="UP000214689"/>
    </source>
</evidence>